<dbReference type="HAMAP" id="MF_00050">
    <property type="entry name" value="EF_Ts"/>
    <property type="match status" value="2"/>
</dbReference>
<evidence type="ECO:0000256" key="6">
    <source>
        <dbReference type="ARBA" id="ARBA00022768"/>
    </source>
</evidence>
<dbReference type="FunFam" id="1.10.8.10:FF:000001">
    <property type="entry name" value="Elongation factor Ts"/>
    <property type="match status" value="2"/>
</dbReference>
<evidence type="ECO:0000313" key="21">
    <source>
        <dbReference type="Proteomes" id="UP000797356"/>
    </source>
</evidence>
<evidence type="ECO:0000256" key="2">
    <source>
        <dbReference type="ARBA" id="ARBA00005532"/>
    </source>
</evidence>
<feature type="compositionally biased region" description="Polar residues" evidence="18">
    <location>
        <begin position="246"/>
        <end position="255"/>
    </location>
</feature>
<dbReference type="SUPFAM" id="SSF54713">
    <property type="entry name" value="Elongation factor Ts (EF-Ts), dimerisation domain"/>
    <property type="match status" value="2"/>
</dbReference>
<dbReference type="InterPro" id="IPR004088">
    <property type="entry name" value="KH_dom_type_1"/>
</dbReference>
<proteinExistence type="inferred from homology"/>
<keyword evidence="4" id="KW-0934">Plastid</keyword>
<comment type="caution">
    <text evidence="20">The sequence shown here is derived from an EMBL/GenBank/DDBJ whole genome shotgun (WGS) entry which is preliminary data.</text>
</comment>
<keyword evidence="5" id="KW-0677">Repeat</keyword>
<dbReference type="EMBL" id="CM017876">
    <property type="protein sequence ID" value="KAG1342534.1"/>
    <property type="molecule type" value="Genomic_DNA"/>
</dbReference>
<dbReference type="InterPro" id="IPR001816">
    <property type="entry name" value="Transl_elong_EFTs/EF1B"/>
</dbReference>
<feature type="region of interest" description="Disordered" evidence="18">
    <location>
        <begin position="238"/>
        <end position="266"/>
    </location>
</feature>
<reference evidence="20" key="2">
    <citation type="submission" date="2019-07" db="EMBL/GenBank/DDBJ databases">
        <authorList>
            <person name="Yang Y."/>
            <person name="Bocs S."/>
            <person name="Baudouin L."/>
        </authorList>
    </citation>
    <scope>NUCLEOTIDE SEQUENCE</scope>
    <source>
        <tissue evidence="20">Spear leaf of Hainan Tall coconut</tissue>
    </source>
</reference>
<dbReference type="InterPro" id="IPR014039">
    <property type="entry name" value="Transl_elong_EFTs/EF1B_dimer"/>
</dbReference>
<keyword evidence="3" id="KW-0150">Chloroplast</keyword>
<evidence type="ECO:0000256" key="7">
    <source>
        <dbReference type="ARBA" id="ARBA00022884"/>
    </source>
</evidence>
<reference evidence="20" key="1">
    <citation type="journal article" date="2017" name="Gigascience">
        <title>The genome draft of coconut (Cocos nucifera).</title>
        <authorList>
            <person name="Xiao Y."/>
            <person name="Xu P."/>
            <person name="Fan H."/>
            <person name="Baudouin L."/>
            <person name="Xia W."/>
            <person name="Bocs S."/>
            <person name="Xu J."/>
            <person name="Li Q."/>
            <person name="Guo A."/>
            <person name="Zhou L."/>
            <person name="Li J."/>
            <person name="Wu Y."/>
            <person name="Ma Z."/>
            <person name="Armero A."/>
            <person name="Issali A.E."/>
            <person name="Liu N."/>
            <person name="Peng M."/>
            <person name="Yang Y."/>
        </authorList>
    </citation>
    <scope>NUCLEOTIDE SEQUENCE</scope>
    <source>
        <tissue evidence="20">Spear leaf of Hainan Tall coconut</tissue>
    </source>
</reference>
<feature type="compositionally biased region" description="Polar residues" evidence="18">
    <location>
        <begin position="381"/>
        <end position="390"/>
    </location>
</feature>
<feature type="compositionally biased region" description="Polar residues" evidence="18">
    <location>
        <begin position="349"/>
        <end position="359"/>
    </location>
</feature>
<dbReference type="Gene3D" id="3.30.479.20">
    <property type="entry name" value="Elongation factor Ts, dimerisation domain"/>
    <property type="match status" value="2"/>
</dbReference>
<dbReference type="FunFam" id="1.10.286.20:FF:000001">
    <property type="entry name" value="Elongation factor Ts"/>
    <property type="match status" value="2"/>
</dbReference>
<comment type="subunit">
    <text evidence="14">Component of the chloroplast ribosome 30S and 70S subunits, as well as polysomes.</text>
</comment>
<evidence type="ECO:0000256" key="4">
    <source>
        <dbReference type="ARBA" id="ARBA00022640"/>
    </source>
</evidence>
<dbReference type="InterPro" id="IPR018101">
    <property type="entry name" value="Transl_elong_Ts_CS"/>
</dbReference>
<keyword evidence="7 16" id="KW-0694">RNA-binding</keyword>
<dbReference type="InterPro" id="IPR009060">
    <property type="entry name" value="UBA-like_sf"/>
</dbReference>
<feature type="compositionally biased region" description="Polar residues" evidence="18">
    <location>
        <begin position="405"/>
        <end position="415"/>
    </location>
</feature>
<dbReference type="GO" id="GO:0070125">
    <property type="term" value="P:mitochondrial translational elongation"/>
    <property type="evidence" value="ECO:0007669"/>
    <property type="project" value="TreeGrafter"/>
</dbReference>
<dbReference type="PANTHER" id="PTHR11741">
    <property type="entry name" value="ELONGATION FACTOR TS"/>
    <property type="match status" value="1"/>
</dbReference>
<dbReference type="Gene3D" id="1.10.286.20">
    <property type="match status" value="2"/>
</dbReference>
<evidence type="ECO:0000256" key="1">
    <source>
        <dbReference type="ARBA" id="ARBA00004229"/>
    </source>
</evidence>
<name>A0A8K0I9L9_COCNU</name>
<comment type="function">
    <text evidence="10 15 17">Associates with the EF-Tu.GDP complex and induces the exchange of GDP to GTP. It remains bound to the aminoacyl-tRNA.EF-Tu.GTP complex up to the GTP hydrolysis stage on the ribosome.</text>
</comment>
<dbReference type="GO" id="GO:0003746">
    <property type="term" value="F:translation elongation factor activity"/>
    <property type="evidence" value="ECO:0007669"/>
    <property type="project" value="UniProtKB-UniRule"/>
</dbReference>
<sequence>MPPVKDEELVAGASFKGKVRSIQPFGAFVDFGAFTNGLVHVSRMSDEYVKDVASFVSVGQEVTVRIVEVNKESGRISLTMRDTDEPRKMQQRRDTPADGSNKQPRAIRKNAARLNRKDGVVQKISKFVKGQILDGTVKNKTRSGAFVSLAEGEEGFLPISEESEGFGGILGNSSLQVGQEVKVRVLRITRGQVTLTMKKEEDVERLNMQLNQGVVHVATNPFELAFRKNKEIAAFLDEREKDQKSSENSSMSKTFEQAGGVDDETVANSNTLEIDGLTASSDENQVVAPSDLGDELEDEKGTVEELQEQASVEDPILTDLESKDEESASTQAQNAEIVPETVREDVESFKTSTEPSSDSILDEASVTDDVKDSSAAKVTAEEQNLSSKASSLGAGELSADDDSENLLTSESSITSEGKEESADIKTVKKSEGVLDSESTVASVTDEAREADVTTGTVLEDETDGKSLSAEENEPSVDSAGSEKFSAIKDSSINVESSEKIGNQKLSSGVLPDEVITNQSDDTLTDEKVEKVTSTPVVNEEAFAELKEAHVEASEILNGQATNPDQGSASKVGAQNATTISAALVKQLREETGAGMMDCKKALAETGGDIVKAQEFLRKKGLASAEKKASRATAEGRIGSYIHDNRIGVLIEVKCETDFVSRGEIFKELVDDLAMQVAACPQVRYLVIEDVPEEIVNKEREIEMQKEDLLTKPENIRSKIVDGRIRKRLEEFSLLEQPYIKNDKIIVKDWVKQTIATIGENIKVRRFVRYNLGEGLEKKSQDFAAEVAAQTAAKPSPAAPVDQPSEAKEAAEKPPMVAVSAALVKQLRDETGAGMMDCKKALAETDGNLEKAQEYLRKKGLSSADKKSSRLAAEGLMSSYIHDSRIGTLIEVNCETDFVGRNEKFKQLVDDLAMQVVACPQVEFVSIEDIPESIVQKEKEIEMQREDLKSKPEHIREKIVEGRIGKRLGELALLEQPFIKDDSVMVKDLVKQTVAALGENIKVRRFVRYTLGESKDGEVCSNMKRNKFIGGDFWSISEVQRQFDSMADWRNSKRPYYQEDNVYNWGSKRRNPGYDRDPNVPGPEDTVYRYLCPARKIGGIIGIGGEIVKQLRAETLAKIKIGENLPGCDERVITIISSSSETHAFGDTDDYICPAQDALFRVHEKLAPCEVQYDEDKEMGEPHVTARLLVPSDQIGCVIGIGGRIIQGICADTGAQICILRDEHLPSCAVRGDGLLQITGEAPSVKKALFQVSFRLHDNPSQWQHRLFPNRSHSCEPGGPYRGSNVSDAASELPRTCPSMDETSAREFVLRLLCPSVNIGQVIGKGGEILNQIRQDSRAFIKVDSYYDDDDFTISISAKEFFEDPISPTIDAAVRLQPRCSEKTETESGEPSYTTRLLVSARRIGCLIGIGGSKISEMKRATRANIRIIKTDLPKAASDDDATVLVDMLLISGNNNAIRHALIQVTARLRANLFGREDDLSSILSSIYHSMPRDAHGHGCSYSAEYGTSGDVPPSEN</sequence>
<dbReference type="Pfam" id="PF00889">
    <property type="entry name" value="EF_TS"/>
    <property type="match status" value="2"/>
</dbReference>
<keyword evidence="21" id="KW-1185">Reference proteome</keyword>
<evidence type="ECO:0000256" key="15">
    <source>
        <dbReference type="HAMAP-Rule" id="MF_03135"/>
    </source>
</evidence>
<evidence type="ECO:0000256" key="18">
    <source>
        <dbReference type="SAM" id="MobiDB-lite"/>
    </source>
</evidence>
<dbReference type="CDD" id="cd14275">
    <property type="entry name" value="UBA_EF-Ts"/>
    <property type="match status" value="2"/>
</dbReference>
<dbReference type="PROSITE" id="PS01126">
    <property type="entry name" value="EF_TS_1"/>
    <property type="match status" value="2"/>
</dbReference>
<feature type="region of interest" description="Disordered" evidence="18">
    <location>
        <begin position="77"/>
        <end position="108"/>
    </location>
</feature>
<dbReference type="NCBIfam" id="TIGR00116">
    <property type="entry name" value="tsf"/>
    <property type="match status" value="3"/>
</dbReference>
<keyword evidence="6 15" id="KW-0251">Elongation factor</keyword>
<feature type="domain" description="S1 motif" evidence="19">
    <location>
        <begin position="130"/>
        <end position="198"/>
    </location>
</feature>
<feature type="compositionally biased region" description="Basic and acidic residues" evidence="18">
    <location>
        <begin position="81"/>
        <end position="96"/>
    </location>
</feature>
<feature type="domain" description="S1 motif" evidence="19">
    <location>
        <begin position="12"/>
        <end position="81"/>
    </location>
</feature>
<dbReference type="InterPro" id="IPR004087">
    <property type="entry name" value="KH_dom"/>
</dbReference>
<keyword evidence="9" id="KW-0809">Transit peptide</keyword>
<feature type="compositionally biased region" description="Low complexity" evidence="18">
    <location>
        <begin position="789"/>
        <end position="799"/>
    </location>
</feature>
<evidence type="ECO:0000256" key="17">
    <source>
        <dbReference type="RuleBase" id="RU000642"/>
    </source>
</evidence>
<evidence type="ECO:0000256" key="10">
    <source>
        <dbReference type="ARBA" id="ARBA00025453"/>
    </source>
</evidence>
<dbReference type="PROSITE" id="PS50084">
    <property type="entry name" value="KH_TYPE_1"/>
    <property type="match status" value="4"/>
</dbReference>
<keyword evidence="15" id="KW-0496">Mitochondrion</keyword>
<dbReference type="InterPro" id="IPR036612">
    <property type="entry name" value="KH_dom_type_1_sf"/>
</dbReference>
<dbReference type="SUPFAM" id="SSF46934">
    <property type="entry name" value="UBA-like"/>
    <property type="match status" value="2"/>
</dbReference>
<dbReference type="PROSITE" id="PS01127">
    <property type="entry name" value="EF_TS_2"/>
    <property type="match status" value="1"/>
</dbReference>
<comment type="subunit">
    <text evidence="13">Component of the chloroplast ribosome 70S subunit, and at low levels, present in polysomes.</text>
</comment>
<evidence type="ECO:0000256" key="16">
    <source>
        <dbReference type="PROSITE-ProRule" id="PRU00117"/>
    </source>
</evidence>
<evidence type="ECO:0000313" key="20">
    <source>
        <dbReference type="EMBL" id="KAG1342534.1"/>
    </source>
</evidence>
<dbReference type="Gene3D" id="2.40.50.140">
    <property type="entry name" value="Nucleic acid-binding proteins"/>
    <property type="match status" value="2"/>
</dbReference>
<dbReference type="FunFam" id="2.40.50.140:FF:000051">
    <property type="entry name" value="RNA-binding transcriptional accessory protein"/>
    <property type="match status" value="1"/>
</dbReference>
<organism evidence="20 21">
    <name type="scientific">Cocos nucifera</name>
    <name type="common">Coconut palm</name>
    <dbReference type="NCBI Taxonomy" id="13894"/>
    <lineage>
        <taxon>Eukaryota</taxon>
        <taxon>Viridiplantae</taxon>
        <taxon>Streptophyta</taxon>
        <taxon>Embryophyta</taxon>
        <taxon>Tracheophyta</taxon>
        <taxon>Spermatophyta</taxon>
        <taxon>Magnoliopsida</taxon>
        <taxon>Liliopsida</taxon>
        <taxon>Arecaceae</taxon>
        <taxon>Arecoideae</taxon>
        <taxon>Cocoseae</taxon>
        <taxon>Attaleinae</taxon>
        <taxon>Cocos</taxon>
    </lineage>
</organism>
<feature type="compositionally biased region" description="Basic and acidic residues" evidence="18">
    <location>
        <begin position="416"/>
        <end position="432"/>
    </location>
</feature>
<keyword evidence="8 15" id="KW-0648">Protein biosynthesis</keyword>
<dbReference type="GO" id="GO:0003729">
    <property type="term" value="F:mRNA binding"/>
    <property type="evidence" value="ECO:0007669"/>
    <property type="project" value="UniProtKB-ARBA"/>
</dbReference>
<gene>
    <name evidence="15" type="primary">EFTS</name>
    <name evidence="20" type="ORF">COCNU_05G007630</name>
</gene>
<protein>
    <recommendedName>
        <fullName evidence="15">Elongation factor Ts, mitochondrial</fullName>
        <shortName evidence="15">EF-Ts</shortName>
        <shortName evidence="15">EF-TsMt</shortName>
    </recommendedName>
</protein>
<dbReference type="GO" id="GO:0009507">
    <property type="term" value="C:chloroplast"/>
    <property type="evidence" value="ECO:0007669"/>
    <property type="project" value="UniProtKB-SubCell"/>
</dbReference>
<evidence type="ECO:0000256" key="3">
    <source>
        <dbReference type="ARBA" id="ARBA00022528"/>
    </source>
</evidence>
<dbReference type="PROSITE" id="PS50126">
    <property type="entry name" value="S1"/>
    <property type="match status" value="2"/>
</dbReference>
<evidence type="ECO:0000256" key="9">
    <source>
        <dbReference type="ARBA" id="ARBA00022946"/>
    </source>
</evidence>
<dbReference type="OrthoDB" id="277235at2759"/>
<evidence type="ECO:0000256" key="11">
    <source>
        <dbReference type="ARBA" id="ARBA00056139"/>
    </source>
</evidence>
<evidence type="ECO:0000256" key="12">
    <source>
        <dbReference type="ARBA" id="ARBA00063456"/>
    </source>
</evidence>
<dbReference type="Pfam" id="PF00575">
    <property type="entry name" value="S1"/>
    <property type="match status" value="2"/>
</dbReference>
<evidence type="ECO:0000259" key="19">
    <source>
        <dbReference type="PROSITE" id="PS50126"/>
    </source>
</evidence>
<comment type="subunit">
    <text evidence="12">Associates transiently with chloroplast polysomes.</text>
</comment>
<accession>A0A8K0I9L9</accession>
<dbReference type="FunFam" id="2.40.50.140:FF:000250">
    <property type="entry name" value="Elongation factor Ts, mitochondrial"/>
    <property type="match status" value="1"/>
</dbReference>
<dbReference type="InterPro" id="IPR003029">
    <property type="entry name" value="S1_domain"/>
</dbReference>
<dbReference type="GO" id="GO:0005739">
    <property type="term" value="C:mitochondrion"/>
    <property type="evidence" value="ECO:0007669"/>
    <property type="project" value="UniProtKB-SubCell"/>
</dbReference>
<comment type="function">
    <text evidence="11">Binds to psbD and psbA 5'-untranslated regions (UTRs) in vitro.</text>
</comment>
<dbReference type="InterPro" id="IPR036402">
    <property type="entry name" value="EF-Ts_dimer_sf"/>
</dbReference>
<evidence type="ECO:0000256" key="5">
    <source>
        <dbReference type="ARBA" id="ARBA00022737"/>
    </source>
</evidence>
<evidence type="ECO:0000256" key="8">
    <source>
        <dbReference type="ARBA" id="ARBA00022917"/>
    </source>
</evidence>
<dbReference type="SMART" id="SM00316">
    <property type="entry name" value="S1"/>
    <property type="match status" value="2"/>
</dbReference>
<dbReference type="SUPFAM" id="SSF50249">
    <property type="entry name" value="Nucleic acid-binding proteins"/>
    <property type="match status" value="2"/>
</dbReference>
<evidence type="ECO:0000256" key="14">
    <source>
        <dbReference type="ARBA" id="ARBA00065880"/>
    </source>
</evidence>
<comment type="subcellular location">
    <subcellularLocation>
        <location evidence="15">Mitochondrion</location>
    </subcellularLocation>
    <subcellularLocation>
        <location evidence="1">Plastid</location>
        <location evidence="1">Chloroplast</location>
    </subcellularLocation>
</comment>
<dbReference type="SMART" id="SM00322">
    <property type="entry name" value="KH"/>
    <property type="match status" value="4"/>
</dbReference>
<feature type="region of interest" description="Disordered" evidence="18">
    <location>
        <begin position="789"/>
        <end position="811"/>
    </location>
</feature>
<dbReference type="SUPFAM" id="SSF54791">
    <property type="entry name" value="Eukaryotic type KH-domain (KH-domain type I)"/>
    <property type="match status" value="4"/>
</dbReference>
<dbReference type="Gene3D" id="3.30.310.210">
    <property type="match status" value="2"/>
</dbReference>
<dbReference type="InterPro" id="IPR012340">
    <property type="entry name" value="NA-bd_OB-fold"/>
</dbReference>
<comment type="similarity">
    <text evidence="2 15 17">Belongs to the EF-Ts family.</text>
</comment>
<dbReference type="Pfam" id="PF00013">
    <property type="entry name" value="KH_1"/>
    <property type="match status" value="4"/>
</dbReference>
<dbReference type="Gene3D" id="1.10.8.10">
    <property type="entry name" value="DNA helicase RuvA subunit, C-terminal domain"/>
    <property type="match status" value="2"/>
</dbReference>
<dbReference type="Proteomes" id="UP000797356">
    <property type="component" value="Chromosome 5"/>
</dbReference>
<dbReference type="PANTHER" id="PTHR11741:SF10">
    <property type="entry name" value="POLYPROTEIN OF EF-TS, CHLOROPLASTIC"/>
    <property type="match status" value="1"/>
</dbReference>
<feature type="region of interest" description="Disordered" evidence="18">
    <location>
        <begin position="292"/>
        <end position="484"/>
    </location>
</feature>
<evidence type="ECO:0000256" key="13">
    <source>
        <dbReference type="ARBA" id="ARBA00065253"/>
    </source>
</evidence>